<feature type="non-terminal residue" evidence="1">
    <location>
        <position position="1"/>
    </location>
</feature>
<comment type="caution">
    <text evidence="1">The sequence shown here is derived from an EMBL/GenBank/DDBJ whole genome shotgun (WGS) entry which is preliminary data.</text>
</comment>
<evidence type="ECO:0000313" key="1">
    <source>
        <dbReference type="EMBL" id="RDX84524.1"/>
    </source>
</evidence>
<reference evidence="1" key="1">
    <citation type="submission" date="2018-05" db="EMBL/GenBank/DDBJ databases">
        <title>Draft genome of Mucuna pruriens seed.</title>
        <authorList>
            <person name="Nnadi N.E."/>
            <person name="Vos R."/>
            <person name="Hasami M.H."/>
            <person name="Devisetty U.K."/>
            <person name="Aguiy J.C."/>
        </authorList>
    </citation>
    <scope>NUCLEOTIDE SEQUENCE [LARGE SCALE GENOMIC DNA]</scope>
    <source>
        <strain evidence="1">JCA_2017</strain>
    </source>
</reference>
<sequence length="82" mass="9818">MVEEQGVYCVETKKMWMDWFLEYFKRDIVPEEAVQAKKLIREASKYTLVGENLYKRSFSFLLLKCLDTNKAEYVMQEVHEGI</sequence>
<dbReference type="PANTHER" id="PTHR48475:SF2">
    <property type="entry name" value="RIBONUCLEASE H"/>
    <property type="match status" value="1"/>
</dbReference>
<dbReference type="AlphaFoldDB" id="A0A371G1S7"/>
<protein>
    <submittedName>
        <fullName evidence="1">Uncharacterized protein</fullName>
    </submittedName>
</protein>
<gene>
    <name evidence="1" type="ORF">CR513_34410</name>
</gene>
<proteinExistence type="predicted"/>
<dbReference type="PANTHER" id="PTHR48475">
    <property type="entry name" value="RIBONUCLEASE H"/>
    <property type="match status" value="1"/>
</dbReference>
<dbReference type="OrthoDB" id="1690717at2759"/>
<dbReference type="EMBL" id="QJKJ01007019">
    <property type="protein sequence ID" value="RDX84524.1"/>
    <property type="molecule type" value="Genomic_DNA"/>
</dbReference>
<keyword evidence="2" id="KW-1185">Reference proteome</keyword>
<evidence type="ECO:0000313" key="2">
    <source>
        <dbReference type="Proteomes" id="UP000257109"/>
    </source>
</evidence>
<name>A0A371G1S7_MUCPR</name>
<accession>A0A371G1S7</accession>
<organism evidence="1 2">
    <name type="scientific">Mucuna pruriens</name>
    <name type="common">Velvet bean</name>
    <name type="synonym">Dolichos pruriens</name>
    <dbReference type="NCBI Taxonomy" id="157652"/>
    <lineage>
        <taxon>Eukaryota</taxon>
        <taxon>Viridiplantae</taxon>
        <taxon>Streptophyta</taxon>
        <taxon>Embryophyta</taxon>
        <taxon>Tracheophyta</taxon>
        <taxon>Spermatophyta</taxon>
        <taxon>Magnoliopsida</taxon>
        <taxon>eudicotyledons</taxon>
        <taxon>Gunneridae</taxon>
        <taxon>Pentapetalae</taxon>
        <taxon>rosids</taxon>
        <taxon>fabids</taxon>
        <taxon>Fabales</taxon>
        <taxon>Fabaceae</taxon>
        <taxon>Papilionoideae</taxon>
        <taxon>50 kb inversion clade</taxon>
        <taxon>NPAAA clade</taxon>
        <taxon>indigoferoid/millettioid clade</taxon>
        <taxon>Phaseoleae</taxon>
        <taxon>Mucuna</taxon>
    </lineage>
</organism>
<dbReference type="Proteomes" id="UP000257109">
    <property type="component" value="Unassembled WGS sequence"/>
</dbReference>